<evidence type="ECO:0000256" key="13">
    <source>
        <dbReference type="ARBA" id="ARBA00022984"/>
    </source>
</evidence>
<comment type="catalytic activity">
    <reaction evidence="18 19">
        <text>UDP-N-acetyl-alpha-D-muramate + NADP(+) = UDP-N-acetyl-3-O-(1-carboxyvinyl)-alpha-D-glucosamine + NADPH + H(+)</text>
        <dbReference type="Rhea" id="RHEA:12248"/>
        <dbReference type="ChEBI" id="CHEBI:15378"/>
        <dbReference type="ChEBI" id="CHEBI:57783"/>
        <dbReference type="ChEBI" id="CHEBI:58349"/>
        <dbReference type="ChEBI" id="CHEBI:68483"/>
        <dbReference type="ChEBI" id="CHEBI:70757"/>
        <dbReference type="EC" id="1.3.1.98"/>
    </reaction>
</comment>
<evidence type="ECO:0000256" key="15">
    <source>
        <dbReference type="ARBA" id="ARBA00023306"/>
    </source>
</evidence>
<comment type="subcellular location">
    <subcellularLocation>
        <location evidence="3 19">Cytoplasm</location>
    </subcellularLocation>
</comment>
<reference evidence="21" key="1">
    <citation type="submission" date="2021-01" db="EMBL/GenBank/DDBJ databases">
        <title>Description of Breznakiella homolactica.</title>
        <authorList>
            <person name="Song Y."/>
            <person name="Brune A."/>
        </authorList>
    </citation>
    <scope>NUCLEOTIDE SEQUENCE</scope>
    <source>
        <strain evidence="21">RmG30</strain>
    </source>
</reference>
<dbReference type="InterPro" id="IPR036318">
    <property type="entry name" value="FAD-bd_PCMH-like_sf"/>
</dbReference>
<dbReference type="GO" id="GO:0005829">
    <property type="term" value="C:cytosol"/>
    <property type="evidence" value="ECO:0007669"/>
    <property type="project" value="TreeGrafter"/>
</dbReference>
<evidence type="ECO:0000313" key="22">
    <source>
        <dbReference type="Proteomes" id="UP000595917"/>
    </source>
</evidence>
<dbReference type="InterPro" id="IPR016166">
    <property type="entry name" value="FAD-bd_PCMH"/>
</dbReference>
<dbReference type="Gene3D" id="3.30.43.10">
    <property type="entry name" value="Uridine Diphospho-n-acetylenolpyruvylglucosamine Reductase, domain 2"/>
    <property type="match status" value="1"/>
</dbReference>
<dbReference type="Pfam" id="PF01565">
    <property type="entry name" value="FAD_binding_4"/>
    <property type="match status" value="1"/>
</dbReference>
<gene>
    <name evidence="19 21" type="primary">murB</name>
    <name evidence="21" type="ORF">JFL75_09830</name>
</gene>
<dbReference type="PANTHER" id="PTHR21071:SF4">
    <property type="entry name" value="UDP-N-ACETYLENOLPYRUVOYLGLUCOSAMINE REDUCTASE"/>
    <property type="match status" value="1"/>
</dbReference>
<evidence type="ECO:0000313" key="21">
    <source>
        <dbReference type="EMBL" id="QQO11359.1"/>
    </source>
</evidence>
<evidence type="ECO:0000256" key="10">
    <source>
        <dbReference type="ARBA" id="ARBA00022827"/>
    </source>
</evidence>
<dbReference type="Proteomes" id="UP000595917">
    <property type="component" value="Chromosome"/>
</dbReference>
<evidence type="ECO:0000256" key="18">
    <source>
        <dbReference type="ARBA" id="ARBA00048914"/>
    </source>
</evidence>
<dbReference type="NCBIfam" id="TIGR00179">
    <property type="entry name" value="murB"/>
    <property type="match status" value="1"/>
</dbReference>
<keyword evidence="8 19" id="KW-0132">Cell division</keyword>
<evidence type="ECO:0000256" key="1">
    <source>
        <dbReference type="ARBA" id="ARBA00001974"/>
    </source>
</evidence>
<dbReference type="SUPFAM" id="SSF56194">
    <property type="entry name" value="Uridine diphospho-N-Acetylenolpyruvylglucosamine reductase, MurB, C-terminal domain"/>
    <property type="match status" value="1"/>
</dbReference>
<dbReference type="EMBL" id="CP067089">
    <property type="protein sequence ID" value="QQO11359.1"/>
    <property type="molecule type" value="Genomic_DNA"/>
</dbReference>
<feature type="active site" description="Proton donor" evidence="19">
    <location>
        <position position="205"/>
    </location>
</feature>
<dbReference type="InterPro" id="IPR016169">
    <property type="entry name" value="FAD-bd_PCMH_sub2"/>
</dbReference>
<dbReference type="InterPro" id="IPR036635">
    <property type="entry name" value="MurB_C_sf"/>
</dbReference>
<evidence type="ECO:0000256" key="16">
    <source>
        <dbReference type="ARBA" id="ARBA00023316"/>
    </source>
</evidence>
<dbReference type="InterPro" id="IPR016167">
    <property type="entry name" value="FAD-bd_PCMH_sub1"/>
</dbReference>
<keyword evidence="14 19" id="KW-0560">Oxidoreductase</keyword>
<dbReference type="GO" id="GO:0008762">
    <property type="term" value="F:UDP-N-acetylmuramate dehydrogenase activity"/>
    <property type="evidence" value="ECO:0007669"/>
    <property type="project" value="UniProtKB-UniRule"/>
</dbReference>
<evidence type="ECO:0000256" key="11">
    <source>
        <dbReference type="ARBA" id="ARBA00022857"/>
    </source>
</evidence>
<comment type="function">
    <text evidence="2 19">Cell wall formation.</text>
</comment>
<evidence type="ECO:0000259" key="20">
    <source>
        <dbReference type="PROSITE" id="PS51387"/>
    </source>
</evidence>
<dbReference type="Gene3D" id="3.90.78.10">
    <property type="entry name" value="UDP-N-acetylenolpyruvoylglucosamine reductase, C-terminal domain"/>
    <property type="match status" value="1"/>
</dbReference>
<dbReference type="GO" id="GO:0051301">
    <property type="term" value="P:cell division"/>
    <property type="evidence" value="ECO:0007669"/>
    <property type="project" value="UniProtKB-KW"/>
</dbReference>
<evidence type="ECO:0000256" key="4">
    <source>
        <dbReference type="ARBA" id="ARBA00004752"/>
    </source>
</evidence>
<accession>A0A7T8BB24</accession>
<feature type="domain" description="FAD-binding PCMH-type" evidence="20">
    <location>
        <begin position="9"/>
        <end position="176"/>
    </location>
</feature>
<comment type="pathway">
    <text evidence="4 19">Cell wall biogenesis; peptidoglycan biosynthesis.</text>
</comment>
<keyword evidence="16 19" id="KW-0961">Cell wall biogenesis/degradation</keyword>
<evidence type="ECO:0000256" key="9">
    <source>
        <dbReference type="ARBA" id="ARBA00022630"/>
    </source>
</evidence>
<evidence type="ECO:0000256" key="12">
    <source>
        <dbReference type="ARBA" id="ARBA00022960"/>
    </source>
</evidence>
<keyword evidence="11 19" id="KW-0521">NADP</keyword>
<proteinExistence type="inferred from homology"/>
<comment type="cofactor">
    <cofactor evidence="1 19">
        <name>FAD</name>
        <dbReference type="ChEBI" id="CHEBI:57692"/>
    </cofactor>
</comment>
<comment type="similarity">
    <text evidence="19">Belongs to the MurB family.</text>
</comment>
<dbReference type="SUPFAM" id="SSF56176">
    <property type="entry name" value="FAD-binding/transporter-associated domain-like"/>
    <property type="match status" value="1"/>
</dbReference>
<dbReference type="KEGG" id="bhc:JFL75_09830"/>
<dbReference type="GO" id="GO:0071949">
    <property type="term" value="F:FAD binding"/>
    <property type="evidence" value="ECO:0007669"/>
    <property type="project" value="InterPro"/>
</dbReference>
<keyword evidence="12 19" id="KW-0133">Cell shape</keyword>
<keyword evidence="9 19" id="KW-0285">Flavoprotein</keyword>
<evidence type="ECO:0000256" key="19">
    <source>
        <dbReference type="HAMAP-Rule" id="MF_00037"/>
    </source>
</evidence>
<dbReference type="AlphaFoldDB" id="A0A7T8BB24"/>
<dbReference type="EC" id="1.3.1.98" evidence="5 19"/>
<dbReference type="Gene3D" id="3.30.465.10">
    <property type="match status" value="1"/>
</dbReference>
<evidence type="ECO:0000256" key="2">
    <source>
        <dbReference type="ARBA" id="ARBA00003921"/>
    </source>
</evidence>
<evidence type="ECO:0000256" key="8">
    <source>
        <dbReference type="ARBA" id="ARBA00022618"/>
    </source>
</evidence>
<dbReference type="HAMAP" id="MF_00037">
    <property type="entry name" value="MurB"/>
    <property type="match status" value="1"/>
</dbReference>
<keyword evidence="10 19" id="KW-0274">FAD</keyword>
<dbReference type="InterPro" id="IPR011601">
    <property type="entry name" value="MurB_C"/>
</dbReference>
<dbReference type="GO" id="GO:0071555">
    <property type="term" value="P:cell wall organization"/>
    <property type="evidence" value="ECO:0007669"/>
    <property type="project" value="UniProtKB-KW"/>
</dbReference>
<evidence type="ECO:0000256" key="3">
    <source>
        <dbReference type="ARBA" id="ARBA00004496"/>
    </source>
</evidence>
<dbReference type="PANTHER" id="PTHR21071">
    <property type="entry name" value="UDP-N-ACETYLENOLPYRUVOYLGLUCOSAMINE REDUCTASE"/>
    <property type="match status" value="1"/>
</dbReference>
<dbReference type="InterPro" id="IPR006094">
    <property type="entry name" value="Oxid_FAD_bind_N"/>
</dbReference>
<evidence type="ECO:0000256" key="6">
    <source>
        <dbReference type="ARBA" id="ARBA00015188"/>
    </source>
</evidence>
<evidence type="ECO:0000256" key="14">
    <source>
        <dbReference type="ARBA" id="ARBA00023002"/>
    </source>
</evidence>
<organism evidence="21 22">
    <name type="scientific">Breznakiella homolactica</name>
    <dbReference type="NCBI Taxonomy" id="2798577"/>
    <lineage>
        <taxon>Bacteria</taxon>
        <taxon>Pseudomonadati</taxon>
        <taxon>Spirochaetota</taxon>
        <taxon>Spirochaetia</taxon>
        <taxon>Spirochaetales</taxon>
        <taxon>Breznakiellaceae</taxon>
        <taxon>Breznakiella</taxon>
    </lineage>
</organism>
<dbReference type="UniPathway" id="UPA00219"/>
<keyword evidence="13 19" id="KW-0573">Peptidoglycan synthesis</keyword>
<comment type="caution">
    <text evidence="19">Lacks conserved residue(s) required for the propagation of feature annotation.</text>
</comment>
<evidence type="ECO:0000256" key="5">
    <source>
        <dbReference type="ARBA" id="ARBA00012518"/>
    </source>
</evidence>
<dbReference type="Pfam" id="PF02873">
    <property type="entry name" value="MurB_C"/>
    <property type="match status" value="1"/>
</dbReference>
<evidence type="ECO:0000256" key="17">
    <source>
        <dbReference type="ARBA" id="ARBA00031026"/>
    </source>
</evidence>
<keyword evidence="22" id="KW-1185">Reference proteome</keyword>
<keyword evidence="15 19" id="KW-0131">Cell cycle</keyword>
<protein>
    <recommendedName>
        <fullName evidence="6 19">UDP-N-acetylenolpyruvoylglucosamine reductase</fullName>
        <ecNumber evidence="5 19">1.3.1.98</ecNumber>
    </recommendedName>
    <alternativeName>
        <fullName evidence="17 19">UDP-N-acetylmuramate dehydrogenase</fullName>
    </alternativeName>
</protein>
<evidence type="ECO:0000256" key="7">
    <source>
        <dbReference type="ARBA" id="ARBA00022490"/>
    </source>
</evidence>
<name>A0A7T8BB24_9SPIR</name>
<feature type="active site" evidence="19">
    <location>
        <position position="277"/>
    </location>
</feature>
<sequence>MARHTTFKVGGLADLWIRPGRDGFPEYTGCLLRAARDAGVPVFILGGGANIVVSDRGIRGIVLDTGAWTGCSYDDRGVRILSGTPADAAAEETAGKNLGGLEFLAGMPGSIGGAVWMNARCYEKSVSDILTETEILGGDYLPRWVTANPGDFAYKLSPFQRMDTVILSARFALEKQSGELLRETAAARRADRESKGQYRFPSAGSAFKNNRDFGKPTGKIVDELGLKGLRRGGAQVAPWHGNFIINTGGATAADIRGLVEEIREKTAAAAGFILEPEILFVGDWG</sequence>
<dbReference type="PROSITE" id="PS51387">
    <property type="entry name" value="FAD_PCMH"/>
    <property type="match status" value="1"/>
</dbReference>
<dbReference type="InterPro" id="IPR003170">
    <property type="entry name" value="MurB"/>
</dbReference>
<keyword evidence="7 19" id="KW-0963">Cytoplasm</keyword>
<dbReference type="GO" id="GO:0009252">
    <property type="term" value="P:peptidoglycan biosynthetic process"/>
    <property type="evidence" value="ECO:0007669"/>
    <property type="project" value="UniProtKB-UniRule"/>
</dbReference>
<dbReference type="GO" id="GO:0008360">
    <property type="term" value="P:regulation of cell shape"/>
    <property type="evidence" value="ECO:0007669"/>
    <property type="project" value="UniProtKB-KW"/>
</dbReference>